<comment type="caution">
    <text evidence="1">The sequence shown here is derived from an EMBL/GenBank/DDBJ whole genome shotgun (WGS) entry which is preliminary data.</text>
</comment>
<dbReference type="Proteomes" id="UP000267469">
    <property type="component" value="Unassembled WGS sequence"/>
</dbReference>
<proteinExistence type="predicted"/>
<evidence type="ECO:0000313" key="1">
    <source>
        <dbReference type="EMBL" id="RNL80796.1"/>
    </source>
</evidence>
<sequence length="194" mass="22750">MCIRIFADSHNRNPGKNPFLAAKSEHGKFVFVPVVPYQRRGVRQSGMLPGVRFWFLADNGLKLISMYSRPFHIHEDDRLIMKKKDKAEVGNWLEHLEFISREIEYLIPLESRTPGNDLLSRALYAIRRENTLQMAALCRYENSMVNALECDNMECDAFYLNNHEKNRNTYIEHLRKYEALKSKVFARLLKGRGE</sequence>
<protein>
    <submittedName>
        <fullName evidence="1">Uncharacterized protein</fullName>
    </submittedName>
</protein>
<accession>A0A3N0DZ80</accession>
<keyword evidence="2" id="KW-1185">Reference proteome</keyword>
<dbReference type="EMBL" id="RJTM01000126">
    <property type="protein sequence ID" value="RNL80796.1"/>
    <property type="molecule type" value="Genomic_DNA"/>
</dbReference>
<dbReference type="AlphaFoldDB" id="A0A3N0DZ80"/>
<reference evidence="1 2" key="1">
    <citation type="submission" date="2018-10" db="EMBL/GenBank/DDBJ databases">
        <title>Sinomicrobium pectinilyticum sp. nov., a pectinase-producing bacterium isolated from alkaline and saline soil, and emended description of the genus Sinomicrobium.</title>
        <authorList>
            <person name="Cheng B."/>
            <person name="Li C."/>
            <person name="Lai Q."/>
            <person name="Du M."/>
            <person name="Shao Z."/>
            <person name="Xu P."/>
            <person name="Yang C."/>
        </authorList>
    </citation>
    <scope>NUCLEOTIDE SEQUENCE [LARGE SCALE GENOMIC DNA]</scope>
    <source>
        <strain evidence="1 2">5DNS001</strain>
    </source>
</reference>
<organism evidence="1 2">
    <name type="scientific">Sinomicrobium pectinilyticum</name>
    <dbReference type="NCBI Taxonomy" id="1084421"/>
    <lineage>
        <taxon>Bacteria</taxon>
        <taxon>Pseudomonadati</taxon>
        <taxon>Bacteroidota</taxon>
        <taxon>Flavobacteriia</taxon>
        <taxon>Flavobacteriales</taxon>
        <taxon>Flavobacteriaceae</taxon>
        <taxon>Sinomicrobium</taxon>
    </lineage>
</organism>
<name>A0A3N0DZ80_SINP1</name>
<gene>
    <name evidence="1" type="ORF">ED312_18805</name>
</gene>
<evidence type="ECO:0000313" key="2">
    <source>
        <dbReference type="Proteomes" id="UP000267469"/>
    </source>
</evidence>